<reference evidence="3" key="1">
    <citation type="submission" date="2016-11" db="EMBL/GenBank/DDBJ databases">
        <authorList>
            <person name="Guldener U."/>
        </authorList>
    </citation>
    <scope>NUCLEOTIDE SEQUENCE [LARGE SCALE GENOMIC DNA]</scope>
</reference>
<dbReference type="Proteomes" id="UP000183365">
    <property type="component" value="Unassembled WGS sequence"/>
</dbReference>
<dbReference type="OrthoDB" id="3972878at2759"/>
<proteinExistence type="predicted"/>
<evidence type="ECO:0008006" key="4">
    <source>
        <dbReference type="Google" id="ProtNLM"/>
    </source>
</evidence>
<accession>A0A1L0CP99</accession>
<dbReference type="PANTHER" id="PTHR28042:SF1">
    <property type="entry name" value="E3 UBIQUITIN-PROTEIN LIGASE COMPLEX SLX5-SLX8 SUBUNIT SLX5"/>
    <property type="match status" value="1"/>
</dbReference>
<evidence type="ECO:0000313" key="2">
    <source>
        <dbReference type="EMBL" id="SGZ40297.1"/>
    </source>
</evidence>
<protein>
    <recommendedName>
        <fullName evidence="4">E3 ubiquitin-protein ligase complex SLX5-SLX8 subunit SLX5</fullName>
    </recommendedName>
</protein>
<feature type="region of interest" description="Disordered" evidence="1">
    <location>
        <begin position="28"/>
        <end position="53"/>
    </location>
</feature>
<organism evidence="2 3">
    <name type="scientific">Hanseniaspora guilliermondii</name>
    <dbReference type="NCBI Taxonomy" id="56406"/>
    <lineage>
        <taxon>Eukaryota</taxon>
        <taxon>Fungi</taxon>
        <taxon>Dikarya</taxon>
        <taxon>Ascomycota</taxon>
        <taxon>Saccharomycotina</taxon>
        <taxon>Saccharomycetes</taxon>
        <taxon>Saccharomycodales</taxon>
        <taxon>Saccharomycodaceae</taxon>
        <taxon>Hanseniaspora</taxon>
    </lineage>
</organism>
<evidence type="ECO:0000313" key="3">
    <source>
        <dbReference type="Proteomes" id="UP000183365"/>
    </source>
</evidence>
<dbReference type="GO" id="GO:0004842">
    <property type="term" value="F:ubiquitin-protein transferase activity"/>
    <property type="evidence" value="ECO:0007669"/>
    <property type="project" value="TreeGrafter"/>
</dbReference>
<keyword evidence="3" id="KW-1185">Reference proteome</keyword>
<sequence>MSYNNSSVTTEKGTIMDLLRRDMQKQNENKYPIDEDSNLSSTDDDLLIENPTPDNRIYTYTNEEDLIELSDDEDLEKKKELEVLKKKERGNYDLNSKRKRVLDIQKRIQKKQKDVPDDIKVLKNGRWLQISTGKIVKPEDFEDSKSDLEILDENLNTQQLNTSKFFVQLSEEEQKSKVRNRLNKMNQTHRQKQVRNFIEENDNENNDVSVLSRRATNSILLDEESGIREDNNGNLFIDDDTDLEITDEVHGLGRSNERRRQSNMDHNAIRNLGNEISNAGIRRALGEPIKPYTEAFSYQAIDERRKQLQRAELKNTLQALNKFPSHVQSLFAYAKSLGDFEEKIKKILPKEFVENEEKMRYIKRLYFKFNEYKGLLRFDQYLEDAQQLRVAPLQQGGTRLTRSRTTRVNYFDLLNTLGVDDQVGTLESINERIEAMEDIESNRRSKYMTNARKGILSEHEAEMKRLAIDICSDFTDTVPTKIGTLHAHKNVKKINICMLCATPLREGIPDSFKGCRAKDQSFEYLVKKHGVPCPYVALTAPTETDRRYSKRLFISTKCGHVYCGRCVMRISNSMKLPETLRRRRQNAVGCANPYIYGPAECVDPDCHTRFNEKNVFREVFL</sequence>
<evidence type="ECO:0000256" key="1">
    <source>
        <dbReference type="SAM" id="MobiDB-lite"/>
    </source>
</evidence>
<name>A0A1L0CP99_9ASCO</name>
<gene>
    <name evidence="2" type="ORF">HGUI_02497</name>
</gene>
<feature type="compositionally biased region" description="Acidic residues" evidence="1">
    <location>
        <begin position="34"/>
        <end position="47"/>
    </location>
</feature>
<dbReference type="VEuPathDB" id="FungiDB:HGUI_02497"/>
<dbReference type="EMBL" id="FQNF01000045">
    <property type="protein sequence ID" value="SGZ40297.1"/>
    <property type="molecule type" value="Genomic_DNA"/>
</dbReference>
<dbReference type="PANTHER" id="PTHR28042">
    <property type="entry name" value="E3 UBIQUITIN-PROTEIN LIGASE COMPLEX SLX5-SLX8 SUBUNIT SLX5"/>
    <property type="match status" value="1"/>
</dbReference>
<dbReference type="AlphaFoldDB" id="A0A1L0CP99"/>
<dbReference type="GO" id="GO:0033768">
    <property type="term" value="C:SUMO-targeted ubiquitin ligase complex"/>
    <property type="evidence" value="ECO:0007669"/>
    <property type="project" value="TreeGrafter"/>
</dbReference>
<dbReference type="InterPro" id="IPR038886">
    <property type="entry name" value="E3_SLX5/Rfp1"/>
</dbReference>